<dbReference type="GO" id="GO:0042941">
    <property type="term" value="P:D-alanine transmembrane transport"/>
    <property type="evidence" value="ECO:0007669"/>
    <property type="project" value="TreeGrafter"/>
</dbReference>
<proteinExistence type="predicted"/>
<dbReference type="FunFam" id="3.40.50.300:FF:000421">
    <property type="entry name" value="Branched-chain amino acid ABC transporter ATP-binding protein"/>
    <property type="match status" value="1"/>
</dbReference>
<dbReference type="PANTHER" id="PTHR45772">
    <property type="entry name" value="CONSERVED COMPONENT OF ABC TRANSPORTER FOR NATURAL AMINO ACIDS-RELATED"/>
    <property type="match status" value="1"/>
</dbReference>
<name>A0A917TWZ2_9BACI</name>
<keyword evidence="3 5" id="KW-0067">ATP-binding</keyword>
<keyword evidence="6" id="KW-1185">Reference proteome</keyword>
<dbReference type="GO" id="GO:1903805">
    <property type="term" value="P:L-valine import across plasma membrane"/>
    <property type="evidence" value="ECO:0007669"/>
    <property type="project" value="TreeGrafter"/>
</dbReference>
<dbReference type="GO" id="GO:0005304">
    <property type="term" value="F:L-valine transmembrane transporter activity"/>
    <property type="evidence" value="ECO:0007669"/>
    <property type="project" value="TreeGrafter"/>
</dbReference>
<protein>
    <submittedName>
        <fullName evidence="5">ABC transporter ATP-binding protein</fullName>
    </submittedName>
</protein>
<dbReference type="InterPro" id="IPR032823">
    <property type="entry name" value="BCA_ABC_TP_C"/>
</dbReference>
<dbReference type="GO" id="GO:0015192">
    <property type="term" value="F:L-phenylalanine transmembrane transporter activity"/>
    <property type="evidence" value="ECO:0007669"/>
    <property type="project" value="TreeGrafter"/>
</dbReference>
<dbReference type="RefSeq" id="WP_117157056.1">
    <property type="nucleotide sequence ID" value="NZ_BMLG01000028.1"/>
</dbReference>
<dbReference type="OrthoDB" id="9805514at2"/>
<dbReference type="GO" id="GO:0015188">
    <property type="term" value="F:L-isoleucine transmembrane transporter activity"/>
    <property type="evidence" value="ECO:0007669"/>
    <property type="project" value="TreeGrafter"/>
</dbReference>
<reference evidence="5" key="1">
    <citation type="journal article" date="2014" name="Int. J. Syst. Evol. Microbiol.">
        <title>Complete genome sequence of Corynebacterium casei LMG S-19264T (=DSM 44701T), isolated from a smear-ripened cheese.</title>
        <authorList>
            <consortium name="US DOE Joint Genome Institute (JGI-PGF)"/>
            <person name="Walter F."/>
            <person name="Albersmeier A."/>
            <person name="Kalinowski J."/>
            <person name="Ruckert C."/>
        </authorList>
    </citation>
    <scope>NUCLEOTIDE SEQUENCE</scope>
    <source>
        <strain evidence="5">CGMCC 1.6333</strain>
    </source>
</reference>
<dbReference type="InterPro" id="IPR003593">
    <property type="entry name" value="AAA+_ATPase"/>
</dbReference>
<dbReference type="Pfam" id="PF00005">
    <property type="entry name" value="ABC_tran"/>
    <property type="match status" value="1"/>
</dbReference>
<dbReference type="SMART" id="SM00382">
    <property type="entry name" value="AAA"/>
    <property type="match status" value="1"/>
</dbReference>
<dbReference type="GO" id="GO:1903806">
    <property type="term" value="P:L-isoleucine import across plasma membrane"/>
    <property type="evidence" value="ECO:0007669"/>
    <property type="project" value="TreeGrafter"/>
</dbReference>
<reference evidence="5" key="2">
    <citation type="submission" date="2020-09" db="EMBL/GenBank/DDBJ databases">
        <authorList>
            <person name="Sun Q."/>
            <person name="Zhou Y."/>
        </authorList>
    </citation>
    <scope>NUCLEOTIDE SEQUENCE</scope>
    <source>
        <strain evidence="5">CGMCC 1.6333</strain>
    </source>
</reference>
<feature type="domain" description="ABC transporter" evidence="4">
    <location>
        <begin position="4"/>
        <end position="253"/>
    </location>
</feature>
<dbReference type="PANTHER" id="PTHR45772:SF7">
    <property type="entry name" value="AMINO ACID ABC TRANSPORTER ATP-BINDING PROTEIN"/>
    <property type="match status" value="1"/>
</dbReference>
<dbReference type="Pfam" id="PF12399">
    <property type="entry name" value="BCA_ABC_TP_C"/>
    <property type="match status" value="1"/>
</dbReference>
<dbReference type="InterPro" id="IPR051120">
    <property type="entry name" value="ABC_AA/LPS_Transport"/>
</dbReference>
<dbReference type="EMBL" id="BMLG01000028">
    <property type="protein sequence ID" value="GGM42103.1"/>
    <property type="molecule type" value="Genomic_DNA"/>
</dbReference>
<dbReference type="Gene3D" id="3.40.50.300">
    <property type="entry name" value="P-loop containing nucleotide triphosphate hydrolases"/>
    <property type="match status" value="1"/>
</dbReference>
<dbReference type="CDD" id="cd03219">
    <property type="entry name" value="ABC_Mj1267_LivG_branched"/>
    <property type="match status" value="1"/>
</dbReference>
<dbReference type="PROSITE" id="PS50893">
    <property type="entry name" value="ABC_TRANSPORTER_2"/>
    <property type="match status" value="1"/>
</dbReference>
<dbReference type="GO" id="GO:0015808">
    <property type="term" value="P:L-alanine transport"/>
    <property type="evidence" value="ECO:0007669"/>
    <property type="project" value="TreeGrafter"/>
</dbReference>
<dbReference type="GO" id="GO:0016887">
    <property type="term" value="F:ATP hydrolysis activity"/>
    <property type="evidence" value="ECO:0007669"/>
    <property type="project" value="InterPro"/>
</dbReference>
<evidence type="ECO:0000256" key="2">
    <source>
        <dbReference type="ARBA" id="ARBA00022741"/>
    </source>
</evidence>
<dbReference type="GO" id="GO:0005886">
    <property type="term" value="C:plasma membrane"/>
    <property type="evidence" value="ECO:0007669"/>
    <property type="project" value="TreeGrafter"/>
</dbReference>
<evidence type="ECO:0000259" key="4">
    <source>
        <dbReference type="PROSITE" id="PS50893"/>
    </source>
</evidence>
<evidence type="ECO:0000256" key="3">
    <source>
        <dbReference type="ARBA" id="ARBA00022840"/>
    </source>
</evidence>
<dbReference type="InterPro" id="IPR003439">
    <property type="entry name" value="ABC_transporter-like_ATP-bd"/>
</dbReference>
<comment type="caution">
    <text evidence="5">The sequence shown here is derived from an EMBL/GenBank/DDBJ whole genome shotgun (WGS) entry which is preliminary data.</text>
</comment>
<organism evidence="5 6">
    <name type="scientific">Paraliobacillus quinghaiensis</name>
    <dbReference type="NCBI Taxonomy" id="470815"/>
    <lineage>
        <taxon>Bacteria</taxon>
        <taxon>Bacillati</taxon>
        <taxon>Bacillota</taxon>
        <taxon>Bacilli</taxon>
        <taxon>Bacillales</taxon>
        <taxon>Bacillaceae</taxon>
        <taxon>Paraliobacillus</taxon>
    </lineage>
</organism>
<evidence type="ECO:0000313" key="6">
    <source>
        <dbReference type="Proteomes" id="UP000618460"/>
    </source>
</evidence>
<keyword evidence="2" id="KW-0547">Nucleotide-binding</keyword>
<keyword evidence="1" id="KW-0813">Transport</keyword>
<gene>
    <name evidence="5" type="ORF">GCM10011351_30220</name>
</gene>
<dbReference type="Proteomes" id="UP000618460">
    <property type="component" value="Unassembled WGS sequence"/>
</dbReference>
<accession>A0A917TWZ2</accession>
<evidence type="ECO:0000256" key="1">
    <source>
        <dbReference type="ARBA" id="ARBA00022448"/>
    </source>
</evidence>
<dbReference type="InterPro" id="IPR027417">
    <property type="entry name" value="P-loop_NTPase"/>
</dbReference>
<dbReference type="SUPFAM" id="SSF52540">
    <property type="entry name" value="P-loop containing nucleoside triphosphate hydrolases"/>
    <property type="match status" value="1"/>
</dbReference>
<evidence type="ECO:0000313" key="5">
    <source>
        <dbReference type="EMBL" id="GGM42103.1"/>
    </source>
</evidence>
<sequence>MAVLKVDNLSISFGGLKAIDSLSFEVEEKAIYGLIGPNGAGKTTVFNCISRFYTPDEGDIIFNNDIDLQKYRVHDVVKVGLVRTFQNVELFKSMTVLENIIIGQHSNTKGGILAQGLYLPKVRKEEKRIREKALGIMDFLGIRGIEHYPVAGQPYGVMKLIEIGRALMTDPKLLLLDEPAAGMNSKETEALTDLIRRIRDEYDMTIVLVEHDMSLVMNACERICVINFGAKIAEGTPAEIQDHPGVQEAYLGEEASADA</sequence>
<dbReference type="GO" id="GO:0005524">
    <property type="term" value="F:ATP binding"/>
    <property type="evidence" value="ECO:0007669"/>
    <property type="project" value="UniProtKB-KW"/>
</dbReference>
<dbReference type="AlphaFoldDB" id="A0A917TWZ2"/>